<feature type="coiled-coil region" evidence="5">
    <location>
        <begin position="47"/>
        <end position="116"/>
    </location>
</feature>
<evidence type="ECO:0000313" key="7">
    <source>
        <dbReference type="Proteomes" id="UP000007115"/>
    </source>
</evidence>
<dbReference type="SMART" id="SM00248">
    <property type="entry name" value="ANK"/>
    <property type="match status" value="3"/>
</dbReference>
<evidence type="ECO:0000256" key="5">
    <source>
        <dbReference type="SAM" id="Coils"/>
    </source>
</evidence>
<reference evidence="6 7" key="1">
    <citation type="journal article" date="2011" name="Genome Biol.">
        <title>Comparative genome sequence analysis underscores mycoparasitism as the ancestral life style of Trichoderma.</title>
        <authorList>
            <person name="Kubicek C.P."/>
            <person name="Herrera-Estrella A."/>
            <person name="Seidl-Seiboth V."/>
            <person name="Martinez D.A."/>
            <person name="Druzhinina I.S."/>
            <person name="Thon M."/>
            <person name="Zeilinger S."/>
            <person name="Casas-Flores S."/>
            <person name="Horwitz B.A."/>
            <person name="Mukherjee P.K."/>
            <person name="Mukherjee M."/>
            <person name="Kredics L."/>
            <person name="Alcaraz L.D."/>
            <person name="Aerts A."/>
            <person name="Antal Z."/>
            <person name="Atanasova L."/>
            <person name="Cervantes-Badillo M.G."/>
            <person name="Challacombe J."/>
            <person name="Chertkov O."/>
            <person name="McCluskey K."/>
            <person name="Coulpier F."/>
            <person name="Deshpande N."/>
            <person name="von Doehren H."/>
            <person name="Ebbole D.J."/>
            <person name="Esquivel-Naranjo E.U."/>
            <person name="Fekete E."/>
            <person name="Flipphi M."/>
            <person name="Glaser F."/>
            <person name="Gomez-Rodriguez E.Y."/>
            <person name="Gruber S."/>
            <person name="Han C."/>
            <person name="Henrissat B."/>
            <person name="Hermosa R."/>
            <person name="Hernandez-Onate M."/>
            <person name="Karaffa L."/>
            <person name="Kosti I."/>
            <person name="Le Crom S."/>
            <person name="Lindquist E."/>
            <person name="Lucas S."/>
            <person name="Luebeck M."/>
            <person name="Luebeck P.S."/>
            <person name="Margeot A."/>
            <person name="Metz B."/>
            <person name="Misra M."/>
            <person name="Nevalainen H."/>
            <person name="Omann M."/>
            <person name="Packer N."/>
            <person name="Perrone G."/>
            <person name="Uresti-Rivera E.E."/>
            <person name="Salamov A."/>
            <person name="Schmoll M."/>
            <person name="Seiboth B."/>
            <person name="Shapiro H."/>
            <person name="Sukno S."/>
            <person name="Tamayo-Ramos J.A."/>
            <person name="Tisch D."/>
            <person name="Wiest A."/>
            <person name="Wilkinson H.H."/>
            <person name="Zhang M."/>
            <person name="Coutinho P.M."/>
            <person name="Kenerley C.M."/>
            <person name="Monte E."/>
            <person name="Baker S.E."/>
            <person name="Grigoriev I.V."/>
        </authorList>
    </citation>
    <scope>NUCLEOTIDE SEQUENCE [LARGE SCALE GENOMIC DNA]</scope>
    <source>
        <strain evidence="7">Gv29-8 / FGSC 10586</strain>
    </source>
</reference>
<dbReference type="Gene3D" id="1.25.40.20">
    <property type="entry name" value="Ankyrin repeat-containing domain"/>
    <property type="match status" value="1"/>
</dbReference>
<dbReference type="PANTHER" id="PTHR14604">
    <property type="entry name" value="WD40 REPEAT PF20"/>
    <property type="match status" value="1"/>
</dbReference>
<dbReference type="SUPFAM" id="SSF48403">
    <property type="entry name" value="Ankyrin repeat"/>
    <property type="match status" value="1"/>
</dbReference>
<dbReference type="HOGENOM" id="CLU_467723_0_0_1"/>
<feature type="repeat" description="WD" evidence="4">
    <location>
        <begin position="433"/>
        <end position="474"/>
    </location>
</feature>
<dbReference type="STRING" id="413071.G9NBC2"/>
<feature type="repeat" description="WD" evidence="4">
    <location>
        <begin position="315"/>
        <end position="347"/>
    </location>
</feature>
<evidence type="ECO:0000256" key="4">
    <source>
        <dbReference type="PROSITE-ProRule" id="PRU00221"/>
    </source>
</evidence>
<dbReference type="Pfam" id="PF00400">
    <property type="entry name" value="WD40"/>
    <property type="match status" value="6"/>
</dbReference>
<feature type="repeat" description="WD" evidence="4">
    <location>
        <begin position="475"/>
        <end position="516"/>
    </location>
</feature>
<organism evidence="6 7">
    <name type="scientific">Hypocrea virens (strain Gv29-8 / FGSC 10586)</name>
    <name type="common">Gliocladium virens</name>
    <name type="synonym">Trichoderma virens</name>
    <dbReference type="NCBI Taxonomy" id="413071"/>
    <lineage>
        <taxon>Eukaryota</taxon>
        <taxon>Fungi</taxon>
        <taxon>Dikarya</taxon>
        <taxon>Ascomycota</taxon>
        <taxon>Pezizomycotina</taxon>
        <taxon>Sordariomycetes</taxon>
        <taxon>Hypocreomycetidae</taxon>
        <taxon>Hypocreales</taxon>
        <taxon>Hypocreaceae</taxon>
        <taxon>Trichoderma</taxon>
    </lineage>
</organism>
<dbReference type="InterPro" id="IPR050995">
    <property type="entry name" value="WD-F-box_domain-protein"/>
</dbReference>
<dbReference type="GeneID" id="25792133"/>
<dbReference type="SUPFAM" id="SSF50978">
    <property type="entry name" value="WD40 repeat-like"/>
    <property type="match status" value="1"/>
</dbReference>
<dbReference type="SMART" id="SM00320">
    <property type="entry name" value="WD40"/>
    <property type="match status" value="7"/>
</dbReference>
<feature type="repeat" description="WD" evidence="4">
    <location>
        <begin position="348"/>
        <end position="389"/>
    </location>
</feature>
<dbReference type="PROSITE" id="PS50088">
    <property type="entry name" value="ANK_REPEAT"/>
    <property type="match status" value="2"/>
</dbReference>
<feature type="repeat" description="WD" evidence="4">
    <location>
        <begin position="252"/>
        <end position="293"/>
    </location>
</feature>
<dbReference type="InParanoid" id="G9NBC2"/>
<dbReference type="PRINTS" id="PR00320">
    <property type="entry name" value="GPROTEINBRPT"/>
</dbReference>
<accession>G9NBC2</accession>
<evidence type="ECO:0000313" key="6">
    <source>
        <dbReference type="EMBL" id="EHK16129.1"/>
    </source>
</evidence>
<dbReference type="OMA" id="CSIVFTH"/>
<dbReference type="PROSITE" id="PS50297">
    <property type="entry name" value="ANK_REP_REGION"/>
    <property type="match status" value="2"/>
</dbReference>
<dbReference type="CDD" id="cd00200">
    <property type="entry name" value="WD40"/>
    <property type="match status" value="1"/>
</dbReference>
<keyword evidence="2" id="KW-0677">Repeat</keyword>
<dbReference type="InterPro" id="IPR020472">
    <property type="entry name" value="WD40_PAC1"/>
</dbReference>
<proteinExistence type="predicted"/>
<evidence type="ECO:0000256" key="1">
    <source>
        <dbReference type="ARBA" id="ARBA00022574"/>
    </source>
</evidence>
<feature type="repeat" description="ANK" evidence="3">
    <location>
        <begin position="186"/>
        <end position="218"/>
    </location>
</feature>
<dbReference type="InterPro" id="IPR002110">
    <property type="entry name" value="Ankyrin_rpt"/>
</dbReference>
<dbReference type="InterPro" id="IPR036322">
    <property type="entry name" value="WD40_repeat_dom_sf"/>
</dbReference>
<dbReference type="PROSITE" id="PS50294">
    <property type="entry name" value="WD_REPEATS_REGION"/>
    <property type="match status" value="6"/>
</dbReference>
<evidence type="ECO:0000256" key="3">
    <source>
        <dbReference type="PROSITE-ProRule" id="PRU00023"/>
    </source>
</evidence>
<keyword evidence="7" id="KW-1185">Reference proteome</keyword>
<dbReference type="OrthoDB" id="194358at2759"/>
<dbReference type="InterPro" id="IPR015943">
    <property type="entry name" value="WD40/YVTN_repeat-like_dom_sf"/>
</dbReference>
<dbReference type="VEuPathDB" id="FungiDB:TRIVIDRAFT_228060"/>
<dbReference type="Gene3D" id="2.130.10.10">
    <property type="entry name" value="YVTN repeat-like/Quinoprotein amine dehydrogenase"/>
    <property type="match status" value="2"/>
</dbReference>
<dbReference type="Pfam" id="PF12796">
    <property type="entry name" value="Ank_2"/>
    <property type="match status" value="1"/>
</dbReference>
<dbReference type="eggNOG" id="KOG0266">
    <property type="taxonomic scope" value="Eukaryota"/>
</dbReference>
<dbReference type="AlphaFoldDB" id="G9NBC2"/>
<comment type="caution">
    <text evidence="6">The sequence shown here is derived from an EMBL/GenBank/DDBJ whole genome shotgun (WGS) entry which is preliminary data.</text>
</comment>
<dbReference type="PANTHER" id="PTHR14604:SF4">
    <property type="entry name" value="F-BOX DOMAIN-CONTAINING PROTEIN"/>
    <property type="match status" value="1"/>
</dbReference>
<dbReference type="InterPro" id="IPR036770">
    <property type="entry name" value="Ankyrin_rpt-contain_sf"/>
</dbReference>
<sequence length="583" mass="64773">MDHPSDITIDAPTQPESPYLDVILEFAQLLREKRQEKAKEKQADAGSKSYERHIQLTKRNREAVEQQIEELEARRRQLIGQENHCALKRHELWEERKKARKAQDEISKQVQKLQGKFELDECEEAKTLFREAVEDGDAAVVKLLVAATTNDDEWIQLITVSSRGDLNAAQQLLFAGVEADCRDIRFGRTALSWACAGGHKAIVQLLLDADVDVNSQDNDGWTSMQWASERGHEDLVRLMLDKGAKIGFRKTLFGHGGAITTLAFSPNSELLASASREDTIRIWDTATGQCQEILQSGKQTPLADQKMGEGDWTCSIVFTHDSKLLVSGSAEGLIRIWDITTGYCQRILQGHTWIVQSLALSHDSTLIASGSNDKTIKIWNCATGTCQRTMRGHDDCVFKVAFSHDSKLIASGAGDGHVKIWNSATGECLQTLRGGREQEVFTLAFSHDSKRIASGLNHNLIKIWDITTGKCQLKMRYRDDNVNLVAFSPDSKVVVSTSSENTIYVWDSSTGKCLRKLQGPADCNTIAFSRDFKLIASPSIGKGIKGVRTVKLWDNFVLSCVVCPSALQAAGDAGRRKLVERNK</sequence>
<dbReference type="RefSeq" id="XP_013950327.1">
    <property type="nucleotide sequence ID" value="XM_014094852.1"/>
</dbReference>
<keyword evidence="5" id="KW-0175">Coiled coil</keyword>
<dbReference type="eggNOG" id="KOG1082">
    <property type="taxonomic scope" value="Eukaryota"/>
</dbReference>
<feature type="repeat" description="WD" evidence="4">
    <location>
        <begin position="390"/>
        <end position="431"/>
    </location>
</feature>
<feature type="repeat" description="ANK" evidence="3">
    <location>
        <begin position="219"/>
        <end position="251"/>
    </location>
</feature>
<dbReference type="PROSITE" id="PS50082">
    <property type="entry name" value="WD_REPEATS_2"/>
    <property type="match status" value="6"/>
</dbReference>
<name>G9NBC2_HYPVG</name>
<protein>
    <submittedName>
        <fullName evidence="6">Uncharacterized protein</fullName>
    </submittedName>
</protein>
<gene>
    <name evidence="6" type="ORF">TRIVIDRAFT_228060</name>
</gene>
<evidence type="ECO:0000256" key="2">
    <source>
        <dbReference type="ARBA" id="ARBA00022737"/>
    </source>
</evidence>
<keyword evidence="1 4" id="KW-0853">WD repeat</keyword>
<dbReference type="EMBL" id="ABDF02000091">
    <property type="protein sequence ID" value="EHK16129.1"/>
    <property type="molecule type" value="Genomic_DNA"/>
</dbReference>
<keyword evidence="3" id="KW-0040">ANK repeat</keyword>
<dbReference type="InterPro" id="IPR001680">
    <property type="entry name" value="WD40_rpt"/>
</dbReference>
<dbReference type="Proteomes" id="UP000007115">
    <property type="component" value="Unassembled WGS sequence"/>
</dbReference>